<evidence type="ECO:0000313" key="3">
    <source>
        <dbReference type="Proteomes" id="UP000055590"/>
    </source>
</evidence>
<keyword evidence="3" id="KW-1185">Reference proteome</keyword>
<feature type="region of interest" description="Disordered" evidence="1">
    <location>
        <begin position="42"/>
        <end position="82"/>
    </location>
</feature>
<feature type="region of interest" description="Disordered" evidence="1">
    <location>
        <begin position="1"/>
        <end position="26"/>
    </location>
</feature>
<organism evidence="2 3">
    <name type="scientific">Vulgatibacter incomptus</name>
    <dbReference type="NCBI Taxonomy" id="1391653"/>
    <lineage>
        <taxon>Bacteria</taxon>
        <taxon>Pseudomonadati</taxon>
        <taxon>Myxococcota</taxon>
        <taxon>Myxococcia</taxon>
        <taxon>Myxococcales</taxon>
        <taxon>Cystobacterineae</taxon>
        <taxon>Vulgatibacteraceae</taxon>
        <taxon>Vulgatibacter</taxon>
    </lineage>
</organism>
<evidence type="ECO:0000256" key="1">
    <source>
        <dbReference type="SAM" id="MobiDB-lite"/>
    </source>
</evidence>
<evidence type="ECO:0000313" key="2">
    <source>
        <dbReference type="EMBL" id="AKU90427.1"/>
    </source>
</evidence>
<accession>A0A0K1PA99</accession>
<sequence>MHRTGPLGPPFLRRPVASPHVPSTAARNNRACWRIGSTCRRTPPRNRCRCRSPRDRRRTQSGPGPRSDMTARPTAAPRCGCS</sequence>
<dbReference type="AlphaFoldDB" id="A0A0K1PA99"/>
<name>A0A0K1PA99_9BACT</name>
<reference evidence="2 3" key="1">
    <citation type="submission" date="2015-08" db="EMBL/GenBank/DDBJ databases">
        <authorList>
            <person name="Babu N.S."/>
            <person name="Beckwith C.J."/>
            <person name="Beseler K.G."/>
            <person name="Brison A."/>
            <person name="Carone J.V."/>
            <person name="Caskin T.P."/>
            <person name="Diamond M."/>
            <person name="Durham M.E."/>
            <person name="Foxe J.M."/>
            <person name="Go M."/>
            <person name="Henderson B.A."/>
            <person name="Jones I.B."/>
            <person name="McGettigan J.A."/>
            <person name="Micheletti S.J."/>
            <person name="Nasrallah M.E."/>
            <person name="Ortiz D."/>
            <person name="Piller C.R."/>
            <person name="Privatt S.R."/>
            <person name="Schneider S.L."/>
            <person name="Sharp S."/>
            <person name="Smith T.C."/>
            <person name="Stanton J.D."/>
            <person name="Ullery H.E."/>
            <person name="Wilson R.J."/>
            <person name="Serrano M.G."/>
            <person name="Buck G."/>
            <person name="Lee V."/>
            <person name="Wang Y."/>
            <person name="Carvalho R."/>
            <person name="Voegtly L."/>
            <person name="Shi R."/>
            <person name="Duckworth R."/>
            <person name="Johnson A."/>
            <person name="Loviza R."/>
            <person name="Walstead R."/>
            <person name="Shah Z."/>
            <person name="Kiflezghi M."/>
            <person name="Wade K."/>
            <person name="Ball S.L."/>
            <person name="Bradley K.W."/>
            <person name="Asai D.J."/>
            <person name="Bowman C.A."/>
            <person name="Russell D.A."/>
            <person name="Pope W.H."/>
            <person name="Jacobs-Sera D."/>
            <person name="Hendrix R.W."/>
            <person name="Hatfull G.F."/>
        </authorList>
    </citation>
    <scope>NUCLEOTIDE SEQUENCE [LARGE SCALE GENOMIC DNA]</scope>
    <source>
        <strain evidence="2 3">DSM 27710</strain>
    </source>
</reference>
<feature type="compositionally biased region" description="Basic residues" evidence="1">
    <location>
        <begin position="42"/>
        <end position="59"/>
    </location>
</feature>
<dbReference type="Proteomes" id="UP000055590">
    <property type="component" value="Chromosome"/>
</dbReference>
<proteinExistence type="predicted"/>
<gene>
    <name evidence="2" type="ORF">AKJ08_0814</name>
</gene>
<dbReference type="EMBL" id="CP012332">
    <property type="protein sequence ID" value="AKU90427.1"/>
    <property type="molecule type" value="Genomic_DNA"/>
</dbReference>
<dbReference type="KEGG" id="vin:AKJ08_0814"/>
<protein>
    <submittedName>
        <fullName evidence="2">Uncharacterized protein</fullName>
    </submittedName>
</protein>